<dbReference type="Gene3D" id="3.30.200.20">
    <property type="entry name" value="Phosphorylase Kinase, domain 1"/>
    <property type="match status" value="1"/>
</dbReference>
<dbReference type="SUPFAM" id="SSF56112">
    <property type="entry name" value="Protein kinase-like (PK-like)"/>
    <property type="match status" value="1"/>
</dbReference>
<proteinExistence type="predicted"/>
<dbReference type="Pfam" id="PF01636">
    <property type="entry name" value="APH"/>
    <property type="match status" value="1"/>
</dbReference>
<dbReference type="Gene3D" id="3.90.1200.10">
    <property type="match status" value="1"/>
</dbReference>
<sequence>MDITVELVKRLMTEQFPEWQKLAIRPVEKSGHDNRTFHLGTDKTVRLPSGKAYASQIEKELRWLPEFQTQITCTIQTPLAKGVPNDAYPYSWSINQWLAGETVTKENVKDTSKLAKDLARFLTELQAIDASKGPVAGAHNFYRGGDLSIYAQETKEKLIAYQGLFPVEKLKIIWDQATQSQWQKTPVWVHGDVAVGNLLVAEERLSAVIDFGVLGVGDPACDYVMAWTYFDTEDAQTFKEALNCDDATWKRAKGWALWKALISYHPAQATSEMSLWAKRTIDALLADPN</sequence>
<dbReference type="AlphaFoldDB" id="A0A917N589"/>
<evidence type="ECO:0000313" key="3">
    <source>
        <dbReference type="Proteomes" id="UP000622610"/>
    </source>
</evidence>
<reference evidence="2" key="1">
    <citation type="journal article" date="2014" name="Int. J. Syst. Evol. Microbiol.">
        <title>Complete genome sequence of Corynebacterium casei LMG S-19264T (=DSM 44701T), isolated from a smear-ripened cheese.</title>
        <authorList>
            <consortium name="US DOE Joint Genome Institute (JGI-PGF)"/>
            <person name="Walter F."/>
            <person name="Albersmeier A."/>
            <person name="Kalinowski J."/>
            <person name="Ruckert C."/>
        </authorList>
    </citation>
    <scope>NUCLEOTIDE SEQUENCE</scope>
    <source>
        <strain evidence="2">CCM 8433</strain>
    </source>
</reference>
<keyword evidence="3" id="KW-1185">Reference proteome</keyword>
<evidence type="ECO:0000259" key="1">
    <source>
        <dbReference type="Pfam" id="PF01636"/>
    </source>
</evidence>
<name>A0A917N589_9ENTE</name>
<feature type="domain" description="Aminoglycoside phosphotransferase" evidence="1">
    <location>
        <begin position="30"/>
        <end position="254"/>
    </location>
</feature>
<evidence type="ECO:0000313" key="2">
    <source>
        <dbReference type="EMBL" id="GGI66560.1"/>
    </source>
</evidence>
<comment type="caution">
    <text evidence="2">The sequence shown here is derived from an EMBL/GenBank/DDBJ whole genome shotgun (WGS) entry which is preliminary data.</text>
</comment>
<protein>
    <submittedName>
        <fullName evidence="2">Acetyltransferase</fullName>
    </submittedName>
</protein>
<dbReference type="InterPro" id="IPR002575">
    <property type="entry name" value="Aminoglycoside_PTrfase"/>
</dbReference>
<dbReference type="InterPro" id="IPR011009">
    <property type="entry name" value="Kinase-like_dom_sf"/>
</dbReference>
<gene>
    <name evidence="2" type="ORF">GCM10011482_22140</name>
</gene>
<dbReference type="CDD" id="cd05155">
    <property type="entry name" value="APH_ChoK_like_1"/>
    <property type="match status" value="1"/>
</dbReference>
<organism evidence="2 3">
    <name type="scientific">Enterococcus alcedinis</name>
    <dbReference type="NCBI Taxonomy" id="1274384"/>
    <lineage>
        <taxon>Bacteria</taxon>
        <taxon>Bacillati</taxon>
        <taxon>Bacillota</taxon>
        <taxon>Bacilli</taxon>
        <taxon>Lactobacillales</taxon>
        <taxon>Enterococcaceae</taxon>
        <taxon>Enterococcus</taxon>
    </lineage>
</organism>
<reference evidence="2" key="2">
    <citation type="submission" date="2020-09" db="EMBL/GenBank/DDBJ databases">
        <authorList>
            <person name="Sun Q."/>
            <person name="Sedlacek I."/>
        </authorList>
    </citation>
    <scope>NUCLEOTIDE SEQUENCE</scope>
    <source>
        <strain evidence="2">CCM 8433</strain>
    </source>
</reference>
<dbReference type="Proteomes" id="UP000622610">
    <property type="component" value="Unassembled WGS sequence"/>
</dbReference>
<dbReference type="EMBL" id="BMDT01000012">
    <property type="protein sequence ID" value="GGI66560.1"/>
    <property type="molecule type" value="Genomic_DNA"/>
</dbReference>
<dbReference type="PANTHER" id="PTHR21310">
    <property type="entry name" value="AMINOGLYCOSIDE PHOSPHOTRANSFERASE-RELATED-RELATED"/>
    <property type="match status" value="1"/>
</dbReference>
<accession>A0A917N589</accession>
<dbReference type="RefSeq" id="WP_188368386.1">
    <property type="nucleotide sequence ID" value="NZ_BMDT01000012.1"/>
</dbReference>
<dbReference type="InterPro" id="IPR051678">
    <property type="entry name" value="AGP_Transferase"/>
</dbReference>
<dbReference type="PANTHER" id="PTHR21310:SF42">
    <property type="entry name" value="BIFUNCTIONAL AAC_APH"/>
    <property type="match status" value="1"/>
</dbReference>